<evidence type="ECO:0000313" key="2">
    <source>
        <dbReference type="EMBL" id="CAI9759278.1"/>
    </source>
</evidence>
<dbReference type="Proteomes" id="UP000834106">
    <property type="component" value="Chromosome 4"/>
</dbReference>
<organism evidence="2 3">
    <name type="scientific">Fraxinus pennsylvanica</name>
    <dbReference type="NCBI Taxonomy" id="56036"/>
    <lineage>
        <taxon>Eukaryota</taxon>
        <taxon>Viridiplantae</taxon>
        <taxon>Streptophyta</taxon>
        <taxon>Embryophyta</taxon>
        <taxon>Tracheophyta</taxon>
        <taxon>Spermatophyta</taxon>
        <taxon>Magnoliopsida</taxon>
        <taxon>eudicotyledons</taxon>
        <taxon>Gunneridae</taxon>
        <taxon>Pentapetalae</taxon>
        <taxon>asterids</taxon>
        <taxon>lamiids</taxon>
        <taxon>Lamiales</taxon>
        <taxon>Oleaceae</taxon>
        <taxon>Oleeae</taxon>
        <taxon>Fraxinus</taxon>
    </lineage>
</organism>
<feature type="region of interest" description="Disordered" evidence="1">
    <location>
        <begin position="31"/>
        <end position="113"/>
    </location>
</feature>
<accession>A0AAD1YXL6</accession>
<gene>
    <name evidence="2" type="ORF">FPE_LOCUS6708</name>
</gene>
<feature type="compositionally biased region" description="Polar residues" evidence="1">
    <location>
        <begin position="81"/>
        <end position="98"/>
    </location>
</feature>
<evidence type="ECO:0000256" key="1">
    <source>
        <dbReference type="SAM" id="MobiDB-lite"/>
    </source>
</evidence>
<proteinExistence type="predicted"/>
<evidence type="ECO:0000313" key="3">
    <source>
        <dbReference type="Proteomes" id="UP000834106"/>
    </source>
</evidence>
<dbReference type="EMBL" id="OU503039">
    <property type="protein sequence ID" value="CAI9759278.1"/>
    <property type="molecule type" value="Genomic_DNA"/>
</dbReference>
<protein>
    <submittedName>
        <fullName evidence="2">Uncharacterized protein</fullName>
    </submittedName>
</protein>
<reference evidence="2" key="1">
    <citation type="submission" date="2023-05" db="EMBL/GenBank/DDBJ databases">
        <authorList>
            <person name="Huff M."/>
        </authorList>
    </citation>
    <scope>NUCLEOTIDE SEQUENCE</scope>
</reference>
<keyword evidence="3" id="KW-1185">Reference proteome</keyword>
<dbReference type="AlphaFoldDB" id="A0AAD1YXL6"/>
<feature type="compositionally biased region" description="Basic and acidic residues" evidence="1">
    <location>
        <begin position="36"/>
        <end position="45"/>
    </location>
</feature>
<name>A0AAD1YXL6_9LAMI</name>
<sequence length="113" mass="12394">MLIALGWLIGQNSQFCSGSNSDLGLFLRKERKKKDSKFESREKGKIKNKKMASASDMKGFYRQKKKTGAGRGIGKSKENKMTSFNKPKNSASVGTDQVQPPAIISHGSLDLQG</sequence>